<dbReference type="SUPFAM" id="SSF57667">
    <property type="entry name" value="beta-beta-alpha zinc fingers"/>
    <property type="match status" value="4"/>
</dbReference>
<proteinExistence type="predicted"/>
<evidence type="ECO:0000256" key="5">
    <source>
        <dbReference type="PROSITE-ProRule" id="PRU00042"/>
    </source>
</evidence>
<name>A0A8B7PB48_HYAAZ</name>
<evidence type="ECO:0000313" key="8">
    <source>
        <dbReference type="Proteomes" id="UP000694843"/>
    </source>
</evidence>
<dbReference type="InterPro" id="IPR036236">
    <property type="entry name" value="Znf_C2H2_sf"/>
</dbReference>
<dbReference type="AlphaFoldDB" id="A0A8B7PB48"/>
<dbReference type="PANTHER" id="PTHR24379">
    <property type="entry name" value="KRAB AND ZINC FINGER DOMAIN-CONTAINING"/>
    <property type="match status" value="1"/>
</dbReference>
<feature type="compositionally biased region" description="Basic and acidic residues" evidence="6">
    <location>
        <begin position="889"/>
        <end position="899"/>
    </location>
</feature>
<dbReference type="Proteomes" id="UP000694843">
    <property type="component" value="Unplaced"/>
</dbReference>
<dbReference type="OrthoDB" id="6343012at2759"/>
<dbReference type="PROSITE" id="PS50157">
    <property type="entry name" value="ZINC_FINGER_C2H2_2"/>
    <property type="match status" value="6"/>
</dbReference>
<accession>A0A8B7PB48</accession>
<feature type="compositionally biased region" description="Low complexity" evidence="6">
    <location>
        <begin position="900"/>
        <end position="909"/>
    </location>
</feature>
<organism evidence="8 9">
    <name type="scientific">Hyalella azteca</name>
    <name type="common">Amphipod</name>
    <dbReference type="NCBI Taxonomy" id="294128"/>
    <lineage>
        <taxon>Eukaryota</taxon>
        <taxon>Metazoa</taxon>
        <taxon>Ecdysozoa</taxon>
        <taxon>Arthropoda</taxon>
        <taxon>Crustacea</taxon>
        <taxon>Multicrustacea</taxon>
        <taxon>Malacostraca</taxon>
        <taxon>Eumalacostraca</taxon>
        <taxon>Peracarida</taxon>
        <taxon>Amphipoda</taxon>
        <taxon>Senticaudata</taxon>
        <taxon>Talitrida</taxon>
        <taxon>Talitroidea</taxon>
        <taxon>Hyalellidae</taxon>
        <taxon>Hyalella</taxon>
    </lineage>
</organism>
<feature type="domain" description="C2H2-type" evidence="7">
    <location>
        <begin position="767"/>
        <end position="790"/>
    </location>
</feature>
<dbReference type="Gene3D" id="3.30.160.60">
    <property type="entry name" value="Classic Zinc Finger"/>
    <property type="match status" value="4"/>
</dbReference>
<sequence>MMMDDFSAGDEMEVVTSEVEQQPQLLPSSRTITVTNSVGSIGPVVSRSAPGSFNNSLSSQNVPVLQITIVHAGNTHTISKDDQYEYQYKSASGEISSLPFDNTDDDLIEVSDGNSTFTLKRSIVYDYRKQADYYGALKVFRERTKVRRNGRDEVVIRTSLIQVRVTAKDKDGKKLGPHEIPSSVANTPGIIPPVDPKEVLNYKPPTGANMVPITFGNHIVDINKKAIEQFKKMSGVNRALKAQLSKLYKRKNGVDVPITVLKLFASNRKSGTVMKTKSSPTEPVNVVKWPPQSSLRKTAVKTNTNVPEETMVSESDLKHYLTTKNTELNCELAQLGRSWCRYKPRDTTDTDTLPQGDFVPPDMNDIIHTDALWNYLINYAKEIENLIDFEYEINEDRWLELKRASNTFHVNGEMWPDVVVKVVYRMNKETKEYEVTYFVRVLGRLIKTGVLMRGVDVNNIIQLLGHDRKICVGVMATPYLQLLDKNVEMCRVLKREGVLVLHPFESLHSEKCCGLVRDMSQSHSNSFRRGSVGVEGEQVVCPPCLSLCARLNQLFSATDYQSKTKQREQSAVVSSSGGGNSGAAIAPTNSQFIGVGVSAALRGSRVREVLTQSLDDILRSSNSRRALLEEDAKLGLPARKKVALEDEEYEDPRPEVVLSQEQFVEMIDIRRPEVGGTKKHLYKSCSYCNYRAKTLLALFVHMKVHLGVMREVCSKCKASFSDKHALEKHRIETHGQKTPECPVCYVELTNNDQLYDHMNRHRTHHPFICSFCSDSFFTLDAYKKHLKSTHKIKAVTDLQIGCKTCNVHFYTQDHLILHRVNMNHNDIDLFTCKVCGFDFDTAASFREHIMEHTEEERDVANIAVCPTCFKVFFSAYRLNFHIERSHLMPKSSKDAEQQEKLQQPHQQQQTVFIHQPTNKTTKGPYMRYLKQTEKNICSLCNRRFKTVEILQSHIHFCHKGNKFDFSSKKLDLLDKGEETQVTEYVTLPNSAHLADGSSMVIDNNVVHMQNGEMVEMSHDIMDGSNMIHVDADMMQVANDLVQVGNSFVSLNTTVMPDNNTTFVTTAAGIAGSEHLKQDYRCDLCGRKFDNDAQLSSHIKIHSGNRPVFQCEECGQIYSKKQQVLDHIRIDHADQVQQHASQVQQQQQQQDEAAAELHSSATEAPLLHFVDQASEQQVEVQTAAQDDVMLQLQDF</sequence>
<evidence type="ECO:0000256" key="4">
    <source>
        <dbReference type="ARBA" id="ARBA00022833"/>
    </source>
</evidence>
<protein>
    <submittedName>
        <fullName evidence="9">Uncharacterized protein LOC108678484</fullName>
    </submittedName>
</protein>
<dbReference type="GO" id="GO:0008270">
    <property type="term" value="F:zinc ion binding"/>
    <property type="evidence" value="ECO:0007669"/>
    <property type="project" value="UniProtKB-KW"/>
</dbReference>
<reference evidence="9" key="1">
    <citation type="submission" date="2025-08" db="UniProtKB">
        <authorList>
            <consortium name="RefSeq"/>
        </authorList>
    </citation>
    <scope>IDENTIFICATION</scope>
    <source>
        <tissue evidence="9">Whole organism</tissue>
    </source>
</reference>
<keyword evidence="8" id="KW-1185">Reference proteome</keyword>
<keyword evidence="1" id="KW-0479">Metal-binding</keyword>
<evidence type="ECO:0000259" key="7">
    <source>
        <dbReference type="PROSITE" id="PS50157"/>
    </source>
</evidence>
<keyword evidence="2" id="KW-0677">Repeat</keyword>
<feature type="domain" description="C2H2-type" evidence="7">
    <location>
        <begin position="830"/>
        <end position="857"/>
    </location>
</feature>
<evidence type="ECO:0000256" key="1">
    <source>
        <dbReference type="ARBA" id="ARBA00022723"/>
    </source>
</evidence>
<dbReference type="RefSeq" id="XP_018022421.1">
    <property type="nucleotide sequence ID" value="XM_018166932.1"/>
</dbReference>
<dbReference type="GeneID" id="108678484"/>
<gene>
    <name evidence="9" type="primary">LOC108678484</name>
</gene>
<dbReference type="Pfam" id="PF00096">
    <property type="entry name" value="zf-C2H2"/>
    <property type="match status" value="3"/>
</dbReference>
<feature type="domain" description="C2H2-type" evidence="7">
    <location>
        <begin position="935"/>
        <end position="963"/>
    </location>
</feature>
<keyword evidence="4" id="KW-0862">Zinc</keyword>
<evidence type="ECO:0000256" key="2">
    <source>
        <dbReference type="ARBA" id="ARBA00022737"/>
    </source>
</evidence>
<keyword evidence="3 5" id="KW-0863">Zinc-finger</keyword>
<evidence type="ECO:0000313" key="9">
    <source>
        <dbReference type="RefSeq" id="XP_018022421.1"/>
    </source>
</evidence>
<dbReference type="PROSITE" id="PS00028">
    <property type="entry name" value="ZINC_FINGER_C2H2_1"/>
    <property type="match status" value="8"/>
</dbReference>
<dbReference type="KEGG" id="hazt:108678484"/>
<feature type="domain" description="C2H2-type" evidence="7">
    <location>
        <begin position="711"/>
        <end position="739"/>
    </location>
</feature>
<feature type="domain" description="C2H2-type" evidence="7">
    <location>
        <begin position="1108"/>
        <end position="1136"/>
    </location>
</feature>
<feature type="domain" description="C2H2-type" evidence="7">
    <location>
        <begin position="1079"/>
        <end position="1106"/>
    </location>
</feature>
<dbReference type="InterPro" id="IPR013087">
    <property type="entry name" value="Znf_C2H2_type"/>
</dbReference>
<dbReference type="PANTHER" id="PTHR24379:SF117">
    <property type="entry name" value="ZINC FINGER PROTEIN WECKLE"/>
    <property type="match status" value="1"/>
</dbReference>
<evidence type="ECO:0000256" key="3">
    <source>
        <dbReference type="ARBA" id="ARBA00022771"/>
    </source>
</evidence>
<evidence type="ECO:0000256" key="6">
    <source>
        <dbReference type="SAM" id="MobiDB-lite"/>
    </source>
</evidence>
<dbReference type="SMART" id="SM00355">
    <property type="entry name" value="ZnF_C2H2"/>
    <property type="match status" value="10"/>
</dbReference>
<feature type="region of interest" description="Disordered" evidence="6">
    <location>
        <begin position="889"/>
        <end position="910"/>
    </location>
</feature>